<gene>
    <name evidence="4" type="ORF">BT96DRAFT_990569</name>
</gene>
<evidence type="ECO:0000313" key="5">
    <source>
        <dbReference type="Proteomes" id="UP000799118"/>
    </source>
</evidence>
<feature type="compositionally biased region" description="Low complexity" evidence="1">
    <location>
        <begin position="549"/>
        <end position="566"/>
    </location>
</feature>
<dbReference type="AlphaFoldDB" id="A0A6A4HV36"/>
<feature type="domain" description="Phospholipid/glycerol acyltransferase" evidence="3">
    <location>
        <begin position="45"/>
        <end position="173"/>
    </location>
</feature>
<organism evidence="4 5">
    <name type="scientific">Gymnopus androsaceus JB14</name>
    <dbReference type="NCBI Taxonomy" id="1447944"/>
    <lineage>
        <taxon>Eukaryota</taxon>
        <taxon>Fungi</taxon>
        <taxon>Dikarya</taxon>
        <taxon>Basidiomycota</taxon>
        <taxon>Agaricomycotina</taxon>
        <taxon>Agaricomycetes</taxon>
        <taxon>Agaricomycetidae</taxon>
        <taxon>Agaricales</taxon>
        <taxon>Marasmiineae</taxon>
        <taxon>Omphalotaceae</taxon>
        <taxon>Gymnopus</taxon>
    </lineage>
</organism>
<feature type="region of interest" description="Disordered" evidence="1">
    <location>
        <begin position="464"/>
        <end position="575"/>
    </location>
</feature>
<dbReference type="SMART" id="SM00563">
    <property type="entry name" value="PlsC"/>
    <property type="match status" value="1"/>
</dbReference>
<evidence type="ECO:0000256" key="2">
    <source>
        <dbReference type="SAM" id="Phobius"/>
    </source>
</evidence>
<dbReference type="GO" id="GO:0016287">
    <property type="term" value="F:glycerone-phosphate O-acyltransferase activity"/>
    <property type="evidence" value="ECO:0007669"/>
    <property type="project" value="TreeGrafter"/>
</dbReference>
<evidence type="ECO:0000256" key="1">
    <source>
        <dbReference type="SAM" id="MobiDB-lite"/>
    </source>
</evidence>
<feature type="compositionally biased region" description="Low complexity" evidence="1">
    <location>
        <begin position="493"/>
        <end position="504"/>
    </location>
</feature>
<dbReference type="Pfam" id="PF01553">
    <property type="entry name" value="Acyltransferase"/>
    <property type="match status" value="1"/>
</dbReference>
<dbReference type="PANTHER" id="PTHR31605">
    <property type="entry name" value="GLYCEROL-3-PHOSPHATE O-ACYLTRANSFERASE 1"/>
    <property type="match status" value="1"/>
</dbReference>
<dbReference type="PANTHER" id="PTHR31605:SF0">
    <property type="entry name" value="GLYCEROL-3-PHOSPHATE O-ACYLTRANSFERASE 1"/>
    <property type="match status" value="1"/>
</dbReference>
<sequence>MSSAAGNDYFLLHRLIRHLSGLAASSFFSEIRVVGGDNVPQTGPIIITATHHNMMLDPLQRFRIRGYCIIGVKPPCSQTPSMRQVLLSSGNIPVERKSKDRQVLFRGTFEALSKGYAVALFPEGTSYTEPRIMQIKDGAAWAALEYTKYAKENPGKCNTTQEVKIVPVAIVYTNKSKYRSSVIVEFGQPISMDPYKEQFFSDVEGAPRAAAKQLSQAIETELVTHTVNGPDWDTIYAARMARDILWAREGSINLDEFVAISQTLVDIFSTSGLTPNFNTVRHRLLEYYSLLQSTNLTNSILSTLPLPRDLDPNKPVALPSRLLTLLIFIRDTCSSLMHLPFFLFPLIIHLPVYIMGRFGAHLVQDEEETQAQNKVAFGLVSLFLIYPAAFFFLWALLWYTPTGAMIAAGTVWMFAVYHNRMINANYEAARRFIAAWRVLIGVWAPKKWDLSLAALSPYTTPSIPKENPWVQRPSPESEPENKTSKPTQTRILPPTTSTISSAPSDNTTGTSADVSPSSESPNHTNNIIQLLPNPNLVLPSEQEPPVNLTTNTRSFSSSSSSLPSAPSRRRPPTRRIMRHVLRARVEAVKALAAFFDHLERAGERKGKLKIRASAHLAEVYGGFEVREGSLGSVVGNANNRDLNANGTGDMNVNMHGNLNGSGNENTQGQGWRYATEAVGFLRKRGAKIPSVSAGVGLGMNGLEEDDEWALGASGSDMDTDELKAER</sequence>
<dbReference type="InterPro" id="IPR002123">
    <property type="entry name" value="Plipid/glycerol_acylTrfase"/>
</dbReference>
<keyword evidence="2" id="KW-0812">Transmembrane</keyword>
<feature type="compositionally biased region" description="Low complexity" evidence="1">
    <location>
        <begin position="525"/>
        <end position="539"/>
    </location>
</feature>
<dbReference type="Proteomes" id="UP000799118">
    <property type="component" value="Unassembled WGS sequence"/>
</dbReference>
<evidence type="ECO:0000259" key="3">
    <source>
        <dbReference type="SMART" id="SM00563"/>
    </source>
</evidence>
<name>A0A6A4HV36_9AGAR</name>
<feature type="compositionally biased region" description="Polar residues" evidence="1">
    <location>
        <begin position="505"/>
        <end position="524"/>
    </location>
</feature>
<accession>A0A6A4HV36</accession>
<dbReference type="GO" id="GO:0008654">
    <property type="term" value="P:phospholipid biosynthetic process"/>
    <property type="evidence" value="ECO:0007669"/>
    <property type="project" value="TreeGrafter"/>
</dbReference>
<keyword evidence="2" id="KW-1133">Transmembrane helix</keyword>
<dbReference type="EMBL" id="ML769428">
    <property type="protein sequence ID" value="KAE9403112.1"/>
    <property type="molecule type" value="Genomic_DNA"/>
</dbReference>
<protein>
    <recommendedName>
        <fullName evidence="3">Phospholipid/glycerol acyltransferase domain-containing protein</fullName>
    </recommendedName>
</protein>
<dbReference type="OrthoDB" id="1044435at2759"/>
<dbReference type="InterPro" id="IPR052744">
    <property type="entry name" value="GPAT/DAPAT"/>
</dbReference>
<proteinExistence type="predicted"/>
<evidence type="ECO:0000313" key="4">
    <source>
        <dbReference type="EMBL" id="KAE9403112.1"/>
    </source>
</evidence>
<dbReference type="SUPFAM" id="SSF69593">
    <property type="entry name" value="Glycerol-3-phosphate (1)-acyltransferase"/>
    <property type="match status" value="1"/>
</dbReference>
<feature type="transmembrane region" description="Helical" evidence="2">
    <location>
        <begin position="375"/>
        <end position="397"/>
    </location>
</feature>
<reference evidence="4" key="1">
    <citation type="journal article" date="2019" name="Environ. Microbiol.">
        <title>Fungal ecological strategies reflected in gene transcription - a case study of two litter decomposers.</title>
        <authorList>
            <person name="Barbi F."/>
            <person name="Kohler A."/>
            <person name="Barry K."/>
            <person name="Baskaran P."/>
            <person name="Daum C."/>
            <person name="Fauchery L."/>
            <person name="Ihrmark K."/>
            <person name="Kuo A."/>
            <person name="LaButti K."/>
            <person name="Lipzen A."/>
            <person name="Morin E."/>
            <person name="Grigoriev I.V."/>
            <person name="Henrissat B."/>
            <person name="Lindahl B."/>
            <person name="Martin F."/>
        </authorList>
    </citation>
    <scope>NUCLEOTIDE SEQUENCE</scope>
    <source>
        <strain evidence="4">JB14</strain>
    </source>
</reference>
<dbReference type="GO" id="GO:0004366">
    <property type="term" value="F:glycerol-3-phosphate O-acyltransferase activity"/>
    <property type="evidence" value="ECO:0007669"/>
    <property type="project" value="TreeGrafter"/>
</dbReference>
<keyword evidence="2" id="KW-0472">Membrane</keyword>
<keyword evidence="5" id="KW-1185">Reference proteome</keyword>
<feature type="transmembrane region" description="Helical" evidence="2">
    <location>
        <begin position="336"/>
        <end position="354"/>
    </location>
</feature>